<keyword evidence="2" id="KW-1185">Reference proteome</keyword>
<comment type="caution">
    <text evidence="1">The sequence shown here is derived from an EMBL/GenBank/DDBJ whole genome shotgun (WGS) entry which is preliminary data.</text>
</comment>
<organism evidence="1 2">
    <name type="scientific">Ficus carica</name>
    <name type="common">Common fig</name>
    <dbReference type="NCBI Taxonomy" id="3494"/>
    <lineage>
        <taxon>Eukaryota</taxon>
        <taxon>Viridiplantae</taxon>
        <taxon>Streptophyta</taxon>
        <taxon>Embryophyta</taxon>
        <taxon>Tracheophyta</taxon>
        <taxon>Spermatophyta</taxon>
        <taxon>Magnoliopsida</taxon>
        <taxon>eudicotyledons</taxon>
        <taxon>Gunneridae</taxon>
        <taxon>Pentapetalae</taxon>
        <taxon>rosids</taxon>
        <taxon>fabids</taxon>
        <taxon>Rosales</taxon>
        <taxon>Moraceae</taxon>
        <taxon>Ficeae</taxon>
        <taxon>Ficus</taxon>
    </lineage>
</organism>
<name>A0AA88ELB5_FICCA</name>
<sequence>MPVVGTHWNAWRAGSGEAIDAGEGGQLRPTVCCWPLLRAWKVRKVVPGLAGCLRVTDGPESWKIGLKGLRPTRWSLGHVAALVAARLDGFVAELARLVRLIGCTLLGFLIDFYCNLTQM</sequence>
<proteinExistence type="predicted"/>
<accession>A0AA88ELB5</accession>
<dbReference type="Proteomes" id="UP001187192">
    <property type="component" value="Unassembled WGS sequence"/>
</dbReference>
<protein>
    <submittedName>
        <fullName evidence="1">Uncharacterized protein</fullName>
    </submittedName>
</protein>
<reference evidence="1" key="1">
    <citation type="submission" date="2023-07" db="EMBL/GenBank/DDBJ databases">
        <title>draft genome sequence of fig (Ficus carica).</title>
        <authorList>
            <person name="Takahashi T."/>
            <person name="Nishimura K."/>
        </authorList>
    </citation>
    <scope>NUCLEOTIDE SEQUENCE</scope>
</reference>
<evidence type="ECO:0000313" key="2">
    <source>
        <dbReference type="Proteomes" id="UP001187192"/>
    </source>
</evidence>
<gene>
    <name evidence="1" type="ORF">TIFTF001_053501</name>
</gene>
<evidence type="ECO:0000313" key="1">
    <source>
        <dbReference type="EMBL" id="GMN72074.1"/>
    </source>
</evidence>
<dbReference type="AlphaFoldDB" id="A0AA88ELB5"/>
<dbReference type="EMBL" id="BTGU01012814">
    <property type="protein sequence ID" value="GMN72074.1"/>
    <property type="molecule type" value="Genomic_DNA"/>
</dbReference>